<accession>A0A0C1C126</accession>
<evidence type="ECO:0000256" key="10">
    <source>
        <dbReference type="ARBA" id="ARBA00022827"/>
    </source>
</evidence>
<dbReference type="Gene3D" id="2.40.30.30">
    <property type="entry name" value="Riboflavin kinase-like"/>
    <property type="match status" value="1"/>
</dbReference>
<keyword evidence="9 15" id="KW-0418">Kinase</keyword>
<dbReference type="AlphaFoldDB" id="A0A0C1C126"/>
<dbReference type="InterPro" id="IPR014729">
    <property type="entry name" value="Rossmann-like_a/b/a_fold"/>
</dbReference>
<evidence type="ECO:0000256" key="2">
    <source>
        <dbReference type="ARBA" id="ARBA00004726"/>
    </source>
</evidence>
<dbReference type="InterPro" id="IPR015865">
    <property type="entry name" value="Riboflavin_kinase_bac/euk"/>
</dbReference>
<dbReference type="PANTHER" id="PTHR22749">
    <property type="entry name" value="RIBOFLAVIN KINASE/FMN ADENYLYLTRANSFERASE"/>
    <property type="match status" value="1"/>
</dbReference>
<evidence type="ECO:0000256" key="1">
    <source>
        <dbReference type="ARBA" id="ARBA00002121"/>
    </source>
</evidence>
<dbReference type="FunFam" id="3.40.50.620:FF:000021">
    <property type="entry name" value="Riboflavin biosynthesis protein"/>
    <property type="match status" value="1"/>
</dbReference>
<dbReference type="GO" id="GO:0003919">
    <property type="term" value="F:FMN adenylyltransferase activity"/>
    <property type="evidence" value="ECO:0007669"/>
    <property type="project" value="UniProtKB-UniRule"/>
</dbReference>
<keyword evidence="4 15" id="KW-0285">Flavoprotein</keyword>
<comment type="pathway">
    <text evidence="3 15">Cofactor biosynthesis; FMN biosynthesis; FMN from riboflavin (ATP route): step 1/1.</text>
</comment>
<evidence type="ECO:0000256" key="7">
    <source>
        <dbReference type="ARBA" id="ARBA00022695"/>
    </source>
</evidence>
<keyword evidence="11 15" id="KW-0067">ATP-binding</keyword>
<keyword evidence="10 15" id="KW-0274">FAD</keyword>
<dbReference type="GO" id="GO:0006747">
    <property type="term" value="P:FAD biosynthetic process"/>
    <property type="evidence" value="ECO:0007669"/>
    <property type="project" value="UniProtKB-UniRule"/>
</dbReference>
<evidence type="ECO:0000259" key="16">
    <source>
        <dbReference type="SMART" id="SM00904"/>
    </source>
</evidence>
<dbReference type="SUPFAM" id="SSF82114">
    <property type="entry name" value="Riboflavin kinase-like"/>
    <property type="match status" value="1"/>
</dbReference>
<dbReference type="Gene3D" id="3.40.50.620">
    <property type="entry name" value="HUPs"/>
    <property type="match status" value="1"/>
</dbReference>
<keyword evidence="7 15" id="KW-0548">Nucleotidyltransferase</keyword>
<reference evidence="17 18" key="1">
    <citation type="journal article" date="2014" name="Mol. Biol. Evol.">
        <title>Massive expansion of Ubiquitination-related gene families within the Chlamydiae.</title>
        <authorList>
            <person name="Domman D."/>
            <person name="Collingro A."/>
            <person name="Lagkouvardos I."/>
            <person name="Gehre L."/>
            <person name="Weinmaier T."/>
            <person name="Rattei T."/>
            <person name="Subtil A."/>
            <person name="Horn M."/>
        </authorList>
    </citation>
    <scope>NUCLEOTIDE SEQUENCE [LARGE SCALE GENOMIC DNA]</scope>
    <source>
        <strain evidence="17 18">OEW1</strain>
    </source>
</reference>
<evidence type="ECO:0000256" key="8">
    <source>
        <dbReference type="ARBA" id="ARBA00022741"/>
    </source>
</evidence>
<dbReference type="NCBIfam" id="TIGR00083">
    <property type="entry name" value="ribF"/>
    <property type="match status" value="1"/>
</dbReference>
<dbReference type="InterPro" id="IPR015864">
    <property type="entry name" value="FAD_synthase"/>
</dbReference>
<evidence type="ECO:0000256" key="5">
    <source>
        <dbReference type="ARBA" id="ARBA00022643"/>
    </source>
</evidence>
<comment type="pathway">
    <text evidence="2 15">Cofactor biosynthesis; FAD biosynthesis; FAD from FMN: step 1/1.</text>
</comment>
<dbReference type="CDD" id="cd02064">
    <property type="entry name" value="FAD_synthetase_N"/>
    <property type="match status" value="1"/>
</dbReference>
<comment type="catalytic activity">
    <reaction evidence="13 15">
        <text>riboflavin + ATP = FMN + ADP + H(+)</text>
        <dbReference type="Rhea" id="RHEA:14357"/>
        <dbReference type="ChEBI" id="CHEBI:15378"/>
        <dbReference type="ChEBI" id="CHEBI:30616"/>
        <dbReference type="ChEBI" id="CHEBI:57986"/>
        <dbReference type="ChEBI" id="CHEBI:58210"/>
        <dbReference type="ChEBI" id="CHEBI:456216"/>
        <dbReference type="EC" id="2.7.1.26"/>
    </reaction>
</comment>
<evidence type="ECO:0000256" key="12">
    <source>
        <dbReference type="ARBA" id="ARBA00023268"/>
    </source>
</evidence>
<evidence type="ECO:0000256" key="3">
    <source>
        <dbReference type="ARBA" id="ARBA00005201"/>
    </source>
</evidence>
<dbReference type="Proteomes" id="UP000031307">
    <property type="component" value="Unassembled WGS sequence"/>
</dbReference>
<evidence type="ECO:0000256" key="13">
    <source>
        <dbReference type="ARBA" id="ARBA00047880"/>
    </source>
</evidence>
<dbReference type="SUPFAM" id="SSF52374">
    <property type="entry name" value="Nucleotidylyl transferase"/>
    <property type="match status" value="1"/>
</dbReference>
<dbReference type="GO" id="GO:0009398">
    <property type="term" value="P:FMN biosynthetic process"/>
    <property type="evidence" value="ECO:0007669"/>
    <property type="project" value="UniProtKB-UniRule"/>
</dbReference>
<dbReference type="OMA" id="HRGHQAI"/>
<protein>
    <recommendedName>
        <fullName evidence="15">Riboflavin biosynthesis protein</fullName>
    </recommendedName>
    <domain>
        <recommendedName>
            <fullName evidence="15">Riboflavin kinase</fullName>
            <ecNumber evidence="15">2.7.1.26</ecNumber>
        </recommendedName>
        <alternativeName>
            <fullName evidence="15">Flavokinase</fullName>
        </alternativeName>
    </domain>
    <domain>
        <recommendedName>
            <fullName evidence="15">FMN adenylyltransferase</fullName>
            <ecNumber evidence="15">2.7.7.2</ecNumber>
        </recommendedName>
        <alternativeName>
            <fullName evidence="15">FAD pyrophosphorylase</fullName>
        </alternativeName>
        <alternativeName>
            <fullName evidence="15">FAD synthase</fullName>
        </alternativeName>
    </domain>
</protein>
<comment type="caution">
    <text evidence="17">The sequence shown here is derived from an EMBL/GenBank/DDBJ whole genome shotgun (WGS) entry which is preliminary data.</text>
</comment>
<dbReference type="Pfam" id="PF01687">
    <property type="entry name" value="Flavokinase"/>
    <property type="match status" value="1"/>
</dbReference>
<proteinExistence type="inferred from homology"/>
<dbReference type="InterPro" id="IPR002606">
    <property type="entry name" value="Riboflavin_kinase_bac"/>
</dbReference>
<evidence type="ECO:0000256" key="11">
    <source>
        <dbReference type="ARBA" id="ARBA00022840"/>
    </source>
</evidence>
<evidence type="ECO:0000256" key="14">
    <source>
        <dbReference type="ARBA" id="ARBA00049494"/>
    </source>
</evidence>
<keyword evidence="8 15" id="KW-0547">Nucleotide-binding</keyword>
<dbReference type="GO" id="GO:0008531">
    <property type="term" value="F:riboflavin kinase activity"/>
    <property type="evidence" value="ECO:0007669"/>
    <property type="project" value="UniProtKB-UniRule"/>
</dbReference>
<dbReference type="GO" id="GO:0005524">
    <property type="term" value="F:ATP binding"/>
    <property type="evidence" value="ECO:0007669"/>
    <property type="project" value="UniProtKB-UniRule"/>
</dbReference>
<dbReference type="PANTHER" id="PTHR22749:SF6">
    <property type="entry name" value="RIBOFLAVIN KINASE"/>
    <property type="match status" value="1"/>
</dbReference>
<dbReference type="UniPathway" id="UPA00277">
    <property type="reaction ID" value="UER00407"/>
</dbReference>
<evidence type="ECO:0000256" key="4">
    <source>
        <dbReference type="ARBA" id="ARBA00022630"/>
    </source>
</evidence>
<dbReference type="GO" id="GO:0009231">
    <property type="term" value="P:riboflavin biosynthetic process"/>
    <property type="evidence" value="ECO:0007669"/>
    <property type="project" value="InterPro"/>
</dbReference>
<evidence type="ECO:0000256" key="6">
    <source>
        <dbReference type="ARBA" id="ARBA00022679"/>
    </source>
</evidence>
<keyword evidence="5 15" id="KW-0288">FMN</keyword>
<comment type="function">
    <text evidence="1">Catalyzes the phosphorylation of riboflavin to FMN followed by the adenylation of FMN to FAD.</text>
</comment>
<dbReference type="EMBL" id="JSAM01000079">
    <property type="protein sequence ID" value="KIA77391.1"/>
    <property type="molecule type" value="Genomic_DNA"/>
</dbReference>
<sequence length="307" mass="34495">MKVIHHLHEFPSTNHPIVLTIGNFDGMHLGHQKVLQALKEFAKLQNAQTAVFTFVNHPSTVLNSAKSTCQLCTLDHKLFLLEQAKIDWVILLPFTLEFAGQTAEIFLEKLQASIPFSHLILGHDAFLGKDRKGDRSTLNQIAKEHAFELTYLPEYSIDTKKISSSAIRQLIADGKLSEASQLLGRSYSFYGMVKPGQRKGRHLGFPTANFDVTGMCLPPYGVYAVKLWHQGICFPAVANLGIAPTIREENNPVLEVHLLDAQENDLYDSFCEVVFHSFIRPEQKFSSIEHLKAQISQDVLQARQCLT</sequence>
<dbReference type="InterPro" id="IPR023465">
    <property type="entry name" value="Riboflavin_kinase_dom_sf"/>
</dbReference>
<comment type="catalytic activity">
    <reaction evidence="14 15">
        <text>FMN + ATP + H(+) = FAD + diphosphate</text>
        <dbReference type="Rhea" id="RHEA:17237"/>
        <dbReference type="ChEBI" id="CHEBI:15378"/>
        <dbReference type="ChEBI" id="CHEBI:30616"/>
        <dbReference type="ChEBI" id="CHEBI:33019"/>
        <dbReference type="ChEBI" id="CHEBI:57692"/>
        <dbReference type="ChEBI" id="CHEBI:58210"/>
        <dbReference type="EC" id="2.7.7.2"/>
    </reaction>
</comment>
<evidence type="ECO:0000256" key="15">
    <source>
        <dbReference type="PIRNR" id="PIRNR004491"/>
    </source>
</evidence>
<evidence type="ECO:0000256" key="9">
    <source>
        <dbReference type="ARBA" id="ARBA00022777"/>
    </source>
</evidence>
<dbReference type="SMART" id="SM00904">
    <property type="entry name" value="Flavokinase"/>
    <property type="match status" value="1"/>
</dbReference>
<dbReference type="RefSeq" id="WP_006340104.1">
    <property type="nucleotide sequence ID" value="NZ_BAWW01000008.1"/>
</dbReference>
<dbReference type="EC" id="2.7.1.26" evidence="15"/>
<keyword evidence="12" id="KW-0511">Multifunctional enzyme</keyword>
<keyword evidence="6 15" id="KW-0808">Transferase</keyword>
<dbReference type="UniPathway" id="UPA00276">
    <property type="reaction ID" value="UER00406"/>
</dbReference>
<dbReference type="EC" id="2.7.7.2" evidence="15"/>
<dbReference type="InterPro" id="IPR023468">
    <property type="entry name" value="Riboflavin_kinase"/>
</dbReference>
<dbReference type="PIRSF" id="PIRSF004491">
    <property type="entry name" value="FAD_Synth"/>
    <property type="match status" value="1"/>
</dbReference>
<evidence type="ECO:0000313" key="18">
    <source>
        <dbReference type="Proteomes" id="UP000031307"/>
    </source>
</evidence>
<gene>
    <name evidence="17" type="primary">ribF</name>
    <name evidence="17" type="ORF">DB43_GJ00080</name>
</gene>
<dbReference type="Pfam" id="PF06574">
    <property type="entry name" value="FAD_syn"/>
    <property type="match status" value="1"/>
</dbReference>
<feature type="domain" description="Riboflavin kinase" evidence="16">
    <location>
        <begin position="182"/>
        <end position="307"/>
    </location>
</feature>
<evidence type="ECO:0000313" key="17">
    <source>
        <dbReference type="EMBL" id="KIA77391.1"/>
    </source>
</evidence>
<organism evidence="17 18">
    <name type="scientific">Parachlamydia acanthamoebae</name>
    <dbReference type="NCBI Taxonomy" id="83552"/>
    <lineage>
        <taxon>Bacteria</taxon>
        <taxon>Pseudomonadati</taxon>
        <taxon>Chlamydiota</taxon>
        <taxon>Chlamydiia</taxon>
        <taxon>Parachlamydiales</taxon>
        <taxon>Parachlamydiaceae</taxon>
        <taxon>Parachlamydia</taxon>
    </lineage>
</organism>
<comment type="similarity">
    <text evidence="15">Belongs to the ribF family.</text>
</comment>
<dbReference type="PATRIC" id="fig|83552.4.peg.1452"/>
<dbReference type="NCBIfam" id="NF004162">
    <property type="entry name" value="PRK05627.1-5"/>
    <property type="match status" value="1"/>
</dbReference>
<name>A0A0C1C126_9BACT</name>